<comment type="domain">
    <text evidence="7">The DHHC domain is required for palmitoyltransferase activity.</text>
</comment>
<feature type="domain" description="Palmitoyltransferase DHHC" evidence="8">
    <location>
        <begin position="145"/>
        <end position="264"/>
    </location>
</feature>
<evidence type="ECO:0000256" key="4">
    <source>
        <dbReference type="ARBA" id="ARBA00022989"/>
    </source>
</evidence>
<feature type="transmembrane region" description="Helical" evidence="7">
    <location>
        <begin position="222"/>
        <end position="247"/>
    </location>
</feature>
<feature type="transmembrane region" description="Helical" evidence="7">
    <location>
        <begin position="54"/>
        <end position="77"/>
    </location>
</feature>
<feature type="transmembrane region" description="Helical" evidence="7">
    <location>
        <begin position="190"/>
        <end position="210"/>
    </location>
</feature>
<comment type="catalytic activity">
    <reaction evidence="7">
        <text>L-cysteinyl-[protein] + hexadecanoyl-CoA = S-hexadecanoyl-L-cysteinyl-[protein] + CoA</text>
        <dbReference type="Rhea" id="RHEA:36683"/>
        <dbReference type="Rhea" id="RHEA-COMP:10131"/>
        <dbReference type="Rhea" id="RHEA-COMP:11032"/>
        <dbReference type="ChEBI" id="CHEBI:29950"/>
        <dbReference type="ChEBI" id="CHEBI:57287"/>
        <dbReference type="ChEBI" id="CHEBI:57379"/>
        <dbReference type="ChEBI" id="CHEBI:74151"/>
        <dbReference type="EC" id="2.3.1.225"/>
    </reaction>
</comment>
<evidence type="ECO:0000256" key="5">
    <source>
        <dbReference type="ARBA" id="ARBA00023136"/>
    </source>
</evidence>
<dbReference type="InterPro" id="IPR039859">
    <property type="entry name" value="PFA4/ZDH16/20/ERF2-like"/>
</dbReference>
<reference evidence="9 10" key="1">
    <citation type="submission" date="2024-04" db="EMBL/GenBank/DDBJ databases">
        <title>Tritrichomonas musculus Genome.</title>
        <authorList>
            <person name="Alves-Ferreira E."/>
            <person name="Grigg M."/>
            <person name="Lorenzi H."/>
            <person name="Galac M."/>
        </authorList>
    </citation>
    <scope>NUCLEOTIDE SEQUENCE [LARGE SCALE GENOMIC DNA]</scope>
    <source>
        <strain evidence="9 10">EAF2021</strain>
    </source>
</reference>
<evidence type="ECO:0000313" key="10">
    <source>
        <dbReference type="Proteomes" id="UP001470230"/>
    </source>
</evidence>
<keyword evidence="10" id="KW-1185">Reference proteome</keyword>
<comment type="subcellular location">
    <subcellularLocation>
        <location evidence="1">Membrane</location>
        <topology evidence="1">Multi-pass membrane protein</topology>
    </subcellularLocation>
</comment>
<evidence type="ECO:0000256" key="3">
    <source>
        <dbReference type="ARBA" id="ARBA00022692"/>
    </source>
</evidence>
<evidence type="ECO:0000256" key="7">
    <source>
        <dbReference type="RuleBase" id="RU079119"/>
    </source>
</evidence>
<dbReference type="EC" id="2.3.1.225" evidence="7"/>
<protein>
    <recommendedName>
        <fullName evidence="7">Palmitoyltransferase</fullName>
        <ecNumber evidence="7">2.3.1.225</ecNumber>
    </recommendedName>
</protein>
<keyword evidence="2 7" id="KW-0808">Transferase</keyword>
<evidence type="ECO:0000256" key="1">
    <source>
        <dbReference type="ARBA" id="ARBA00004141"/>
    </source>
</evidence>
<dbReference type="Proteomes" id="UP001470230">
    <property type="component" value="Unassembled WGS sequence"/>
</dbReference>
<evidence type="ECO:0000313" key="9">
    <source>
        <dbReference type="EMBL" id="KAK8882409.1"/>
    </source>
</evidence>
<name>A0ABR2JU55_9EUKA</name>
<evidence type="ECO:0000256" key="2">
    <source>
        <dbReference type="ARBA" id="ARBA00022679"/>
    </source>
</evidence>
<dbReference type="EMBL" id="JAPFFF010000009">
    <property type="protein sequence ID" value="KAK8882409.1"/>
    <property type="molecule type" value="Genomic_DNA"/>
</dbReference>
<dbReference type="InterPro" id="IPR001594">
    <property type="entry name" value="Palmitoyltrfase_DHHC"/>
</dbReference>
<organism evidence="9 10">
    <name type="scientific">Tritrichomonas musculus</name>
    <dbReference type="NCBI Taxonomy" id="1915356"/>
    <lineage>
        <taxon>Eukaryota</taxon>
        <taxon>Metamonada</taxon>
        <taxon>Parabasalia</taxon>
        <taxon>Tritrichomonadida</taxon>
        <taxon>Tritrichomonadidae</taxon>
        <taxon>Tritrichomonas</taxon>
    </lineage>
</organism>
<gene>
    <name evidence="9" type="ORF">M9Y10_045051</name>
</gene>
<dbReference type="Pfam" id="PF01529">
    <property type="entry name" value="DHHC"/>
    <property type="match status" value="1"/>
</dbReference>
<dbReference type="PANTHER" id="PTHR22883">
    <property type="entry name" value="ZINC FINGER DHHC DOMAIN CONTAINING PROTEIN"/>
    <property type="match status" value="1"/>
</dbReference>
<keyword evidence="4 7" id="KW-1133">Transmembrane helix</keyword>
<comment type="caution">
    <text evidence="9">The sequence shown here is derived from an EMBL/GenBank/DDBJ whole genome shotgun (WGS) entry which is preliminary data.</text>
</comment>
<evidence type="ECO:0000256" key="6">
    <source>
        <dbReference type="ARBA" id="ARBA00023315"/>
    </source>
</evidence>
<keyword evidence="6 7" id="KW-0012">Acyltransferase</keyword>
<dbReference type="PROSITE" id="PS50216">
    <property type="entry name" value="DHHC"/>
    <property type="match status" value="1"/>
</dbReference>
<keyword evidence="5 7" id="KW-0472">Membrane</keyword>
<proteinExistence type="inferred from homology"/>
<keyword evidence="3 7" id="KW-0812">Transmembrane</keyword>
<evidence type="ECO:0000259" key="8">
    <source>
        <dbReference type="Pfam" id="PF01529"/>
    </source>
</evidence>
<feature type="transmembrane region" description="Helical" evidence="7">
    <location>
        <begin position="83"/>
        <end position="101"/>
    </location>
</feature>
<sequence>MKAEKTLDSQNLQTESSNFPGFTEFKEYHLCCFRFYSIPSLHQMFCGHWEVKPFFPLLFAILSLSSLFVVLFFALPYFGIEGKIMSCVIFILFALFAFSYFRIISDGPGYFPFYYGSSFQPPNTENSLLGDQFNSPSGIISSPEQFEWCTTRVEKPPRSILSKVARRFVLRPEHYCRWASSWIGKRNHKFFMLFSFYGLLYLGLFVVYLARRLAQCFNNSFSLLMILLTIYGVTAAAFFLMLASYFVSNMIDISLNRTSWEQWNGIEQSTFDNGLCVNLEDVFGSRKRFFCWVCPFSPWKNKSNEDISGMYHSYQLPEEENINNCFE</sequence>
<comment type="similarity">
    <text evidence="7">Belongs to the DHHC palmitoyltransferase family.</text>
</comment>
<dbReference type="PANTHER" id="PTHR22883:SF147">
    <property type="entry name" value="PALMITOYLTRANSFERASE"/>
    <property type="match status" value="1"/>
</dbReference>
<accession>A0ABR2JU55</accession>